<dbReference type="Pfam" id="PF00106">
    <property type="entry name" value="adh_short"/>
    <property type="match status" value="1"/>
</dbReference>
<name>A0A5C3NL29_9AGAM</name>
<reference evidence="4 5" key="1">
    <citation type="journal article" date="2019" name="Nat. Ecol. Evol.">
        <title>Megaphylogeny resolves global patterns of mushroom evolution.</title>
        <authorList>
            <person name="Varga T."/>
            <person name="Krizsan K."/>
            <person name="Foldi C."/>
            <person name="Dima B."/>
            <person name="Sanchez-Garcia M."/>
            <person name="Sanchez-Ramirez S."/>
            <person name="Szollosi G.J."/>
            <person name="Szarkandi J.G."/>
            <person name="Papp V."/>
            <person name="Albert L."/>
            <person name="Andreopoulos W."/>
            <person name="Angelini C."/>
            <person name="Antonin V."/>
            <person name="Barry K.W."/>
            <person name="Bougher N.L."/>
            <person name="Buchanan P."/>
            <person name="Buyck B."/>
            <person name="Bense V."/>
            <person name="Catcheside P."/>
            <person name="Chovatia M."/>
            <person name="Cooper J."/>
            <person name="Damon W."/>
            <person name="Desjardin D."/>
            <person name="Finy P."/>
            <person name="Geml J."/>
            <person name="Haridas S."/>
            <person name="Hughes K."/>
            <person name="Justo A."/>
            <person name="Karasinski D."/>
            <person name="Kautmanova I."/>
            <person name="Kiss B."/>
            <person name="Kocsube S."/>
            <person name="Kotiranta H."/>
            <person name="LaButti K.M."/>
            <person name="Lechner B.E."/>
            <person name="Liimatainen K."/>
            <person name="Lipzen A."/>
            <person name="Lukacs Z."/>
            <person name="Mihaltcheva S."/>
            <person name="Morgado L.N."/>
            <person name="Niskanen T."/>
            <person name="Noordeloos M.E."/>
            <person name="Ohm R.A."/>
            <person name="Ortiz-Santana B."/>
            <person name="Ovrebo C."/>
            <person name="Racz N."/>
            <person name="Riley R."/>
            <person name="Savchenko A."/>
            <person name="Shiryaev A."/>
            <person name="Soop K."/>
            <person name="Spirin V."/>
            <person name="Szebenyi C."/>
            <person name="Tomsovsky M."/>
            <person name="Tulloss R.E."/>
            <person name="Uehling J."/>
            <person name="Grigoriev I.V."/>
            <person name="Vagvolgyi C."/>
            <person name="Papp T."/>
            <person name="Martin F.M."/>
            <person name="Miettinen O."/>
            <person name="Hibbett D.S."/>
            <person name="Nagy L.G."/>
        </authorList>
    </citation>
    <scope>NUCLEOTIDE SEQUENCE [LARGE SCALE GENOMIC DNA]</scope>
    <source>
        <strain evidence="4 5">OMC1185</strain>
    </source>
</reference>
<keyword evidence="3" id="KW-0560">Oxidoreductase</keyword>
<dbReference type="AlphaFoldDB" id="A0A5C3NL29"/>
<dbReference type="EMBL" id="ML213506">
    <property type="protein sequence ID" value="TFK54331.1"/>
    <property type="molecule type" value="Genomic_DNA"/>
</dbReference>
<proteinExistence type="inferred from homology"/>
<dbReference type="InterPro" id="IPR002347">
    <property type="entry name" value="SDR_fam"/>
</dbReference>
<dbReference type="PANTHER" id="PTHR24320">
    <property type="entry name" value="RETINOL DEHYDROGENASE"/>
    <property type="match status" value="1"/>
</dbReference>
<evidence type="ECO:0000313" key="5">
    <source>
        <dbReference type="Proteomes" id="UP000305948"/>
    </source>
</evidence>
<accession>A0A5C3NL29</accession>
<dbReference type="PANTHER" id="PTHR24320:SF236">
    <property type="entry name" value="SHORT-CHAIN DEHYDROGENASE-RELATED"/>
    <property type="match status" value="1"/>
</dbReference>
<evidence type="ECO:0000256" key="2">
    <source>
        <dbReference type="ARBA" id="ARBA00022857"/>
    </source>
</evidence>
<keyword evidence="2" id="KW-0521">NADP</keyword>
<evidence type="ECO:0000256" key="1">
    <source>
        <dbReference type="ARBA" id="ARBA00006484"/>
    </source>
</evidence>
<dbReference type="SUPFAM" id="SSF51735">
    <property type="entry name" value="NAD(P)-binding Rossmann-fold domains"/>
    <property type="match status" value="1"/>
</dbReference>
<dbReference type="STRING" id="5364.A0A5C3NL29"/>
<evidence type="ECO:0000313" key="4">
    <source>
        <dbReference type="EMBL" id="TFK54331.1"/>
    </source>
</evidence>
<dbReference type="OrthoDB" id="191139at2759"/>
<dbReference type="PRINTS" id="PR00081">
    <property type="entry name" value="GDHRDH"/>
</dbReference>
<sequence>MGQTASSFSQFFPAKPTFTAADVPDLTGKIAIVTGGNAGIGKETVLLTRNAKVYLAARSKTKAEVAIQDLHAGTGKTALFLELDLSDLASIKRSTQEFLSKETELHLLFNNAGVMWPPIDQVTANGYDLQFGTNVLGHFYFTELLMPALLAGATSSSDKKARVVTTSSFGNYLAKGINWDSLKDGPARRKVDTQALYNQSKLGNVLIAREVAKRYGDKGIVSTSVNPGNIRTELTRYVKTPGVLPYFILVQNMILYPVHYGAITQLYAGTSPQTLDSNGKFFVPWAREAQPNAKALDSDLGQRLWSWCEEQVKVHVG</sequence>
<dbReference type="Proteomes" id="UP000305948">
    <property type="component" value="Unassembled WGS sequence"/>
</dbReference>
<keyword evidence="5" id="KW-1185">Reference proteome</keyword>
<organism evidence="4 5">
    <name type="scientific">Heliocybe sulcata</name>
    <dbReference type="NCBI Taxonomy" id="5364"/>
    <lineage>
        <taxon>Eukaryota</taxon>
        <taxon>Fungi</taxon>
        <taxon>Dikarya</taxon>
        <taxon>Basidiomycota</taxon>
        <taxon>Agaricomycotina</taxon>
        <taxon>Agaricomycetes</taxon>
        <taxon>Gloeophyllales</taxon>
        <taxon>Gloeophyllaceae</taxon>
        <taxon>Heliocybe</taxon>
    </lineage>
</organism>
<dbReference type="Gene3D" id="3.40.50.720">
    <property type="entry name" value="NAD(P)-binding Rossmann-like Domain"/>
    <property type="match status" value="1"/>
</dbReference>
<evidence type="ECO:0000256" key="3">
    <source>
        <dbReference type="ARBA" id="ARBA00023002"/>
    </source>
</evidence>
<dbReference type="GO" id="GO:0016491">
    <property type="term" value="F:oxidoreductase activity"/>
    <property type="evidence" value="ECO:0007669"/>
    <property type="project" value="UniProtKB-KW"/>
</dbReference>
<protein>
    <submittedName>
        <fullName evidence="4">NAD(P)-binding protein</fullName>
    </submittedName>
</protein>
<dbReference type="InterPro" id="IPR036291">
    <property type="entry name" value="NAD(P)-bd_dom_sf"/>
</dbReference>
<comment type="similarity">
    <text evidence="1">Belongs to the short-chain dehydrogenases/reductases (SDR) family.</text>
</comment>
<gene>
    <name evidence="4" type="ORF">OE88DRAFT_1625103</name>
</gene>